<dbReference type="Proteomes" id="UP000324222">
    <property type="component" value="Unassembled WGS sequence"/>
</dbReference>
<evidence type="ECO:0000313" key="3">
    <source>
        <dbReference type="Proteomes" id="UP000324222"/>
    </source>
</evidence>
<reference evidence="2 3" key="1">
    <citation type="submission" date="2019-05" db="EMBL/GenBank/DDBJ databases">
        <title>Another draft genome of Portunus trituberculatus and its Hox gene families provides insights of decapod evolution.</title>
        <authorList>
            <person name="Jeong J.-H."/>
            <person name="Song I."/>
            <person name="Kim S."/>
            <person name="Choi T."/>
            <person name="Kim D."/>
            <person name="Ryu S."/>
            <person name="Kim W."/>
        </authorList>
    </citation>
    <scope>NUCLEOTIDE SEQUENCE [LARGE SCALE GENOMIC DNA]</scope>
    <source>
        <tissue evidence="2">Muscle</tissue>
    </source>
</reference>
<sequence>MTTQHSRGHSQNRLGEAHPAPDEDLCLCDPDVSHKVDHSQSRHQHCTLKAIEALTIDTRRLTNDCIRLEVTGNSLGIDVTESTYHRKGYRKTRTLLRKKRKV</sequence>
<feature type="compositionally biased region" description="Basic residues" evidence="1">
    <location>
        <begin position="1"/>
        <end position="10"/>
    </location>
</feature>
<evidence type="ECO:0000256" key="1">
    <source>
        <dbReference type="SAM" id="MobiDB-lite"/>
    </source>
</evidence>
<proteinExistence type="predicted"/>
<keyword evidence="3" id="KW-1185">Reference proteome</keyword>
<name>A0A5B7JM69_PORTR</name>
<protein>
    <submittedName>
        <fullName evidence="2">Uncharacterized protein</fullName>
    </submittedName>
</protein>
<feature type="region of interest" description="Disordered" evidence="1">
    <location>
        <begin position="1"/>
        <end position="20"/>
    </location>
</feature>
<accession>A0A5B7JM69</accession>
<organism evidence="2 3">
    <name type="scientific">Portunus trituberculatus</name>
    <name type="common">Swimming crab</name>
    <name type="synonym">Neptunus trituberculatus</name>
    <dbReference type="NCBI Taxonomy" id="210409"/>
    <lineage>
        <taxon>Eukaryota</taxon>
        <taxon>Metazoa</taxon>
        <taxon>Ecdysozoa</taxon>
        <taxon>Arthropoda</taxon>
        <taxon>Crustacea</taxon>
        <taxon>Multicrustacea</taxon>
        <taxon>Malacostraca</taxon>
        <taxon>Eumalacostraca</taxon>
        <taxon>Eucarida</taxon>
        <taxon>Decapoda</taxon>
        <taxon>Pleocyemata</taxon>
        <taxon>Brachyura</taxon>
        <taxon>Eubrachyura</taxon>
        <taxon>Portunoidea</taxon>
        <taxon>Portunidae</taxon>
        <taxon>Portuninae</taxon>
        <taxon>Portunus</taxon>
    </lineage>
</organism>
<gene>
    <name evidence="2" type="ORF">E2C01_092525</name>
</gene>
<dbReference type="AlphaFoldDB" id="A0A5B7JM69"/>
<dbReference type="EMBL" id="VSRR010109062">
    <property type="protein sequence ID" value="MPC97222.1"/>
    <property type="molecule type" value="Genomic_DNA"/>
</dbReference>
<evidence type="ECO:0000313" key="2">
    <source>
        <dbReference type="EMBL" id="MPC97222.1"/>
    </source>
</evidence>
<comment type="caution">
    <text evidence="2">The sequence shown here is derived from an EMBL/GenBank/DDBJ whole genome shotgun (WGS) entry which is preliminary data.</text>
</comment>